<dbReference type="GO" id="GO:0005524">
    <property type="term" value="F:ATP binding"/>
    <property type="evidence" value="ECO:0007669"/>
    <property type="project" value="InterPro"/>
</dbReference>
<keyword evidence="2" id="KW-0808">Transferase</keyword>
<sequence length="280" mass="31677">MPTPPIPNQRLEILEKAESYEDSDEGYQFAGTLVLYRLNGLLLHGRLKGRSSSPSDINADDIINVKQIPTSAYNPDYSIEFTLAPENLLNSCYIKKPQLLSYDRVSEGPRPNSIAEDVLKEARVCEVLMQHPHPNIATYLGCQVSNGRITGLCFEKYPRTLMKEVDPGALMKRALRNTREVSEDYSRVLIDVESGLHHLHSLGLVHNDLNPSNIMVADDRAVIIDFGSCRKIRESLEDVGRTYEWHDEKIQQSLPENDLTALEEIRIWLGLSLGVFQFDV</sequence>
<dbReference type="PANTHER" id="PTHR13954:SF6">
    <property type="entry name" value="NON-SPECIFIC SERINE_THREONINE PROTEIN KINASE"/>
    <property type="match status" value="1"/>
</dbReference>
<dbReference type="Pfam" id="PF00069">
    <property type="entry name" value="Pkinase"/>
    <property type="match status" value="1"/>
</dbReference>
<dbReference type="SUPFAM" id="SSF56112">
    <property type="entry name" value="Protein kinase-like (PK-like)"/>
    <property type="match status" value="1"/>
</dbReference>
<feature type="domain" description="Protein kinase" evidence="1">
    <location>
        <begin position="36"/>
        <end position="280"/>
    </location>
</feature>
<dbReference type="GO" id="GO:0051082">
    <property type="term" value="F:unfolded protein binding"/>
    <property type="evidence" value="ECO:0007669"/>
    <property type="project" value="TreeGrafter"/>
</dbReference>
<reference evidence="2" key="1">
    <citation type="journal article" date="2014" name="Genome Announc.">
        <title>Complete sequencing and chromosome-scale genome assembly of the industrial progenitor strain P2niaD18 from the penicillin producer Penicillium chrysogenum.</title>
        <authorList>
            <person name="Specht T."/>
            <person name="Dahlmann T.A."/>
            <person name="Zadra I."/>
            <person name="Kurnsteiner H."/>
            <person name="Kuck U."/>
        </authorList>
    </citation>
    <scope>NUCLEOTIDE SEQUENCE [LARGE SCALE GENOMIC DNA]</scope>
    <source>
        <strain evidence="2">P2niaD18</strain>
    </source>
</reference>
<dbReference type="GO" id="GO:0004521">
    <property type="term" value="F:RNA endonuclease activity"/>
    <property type="evidence" value="ECO:0007669"/>
    <property type="project" value="InterPro"/>
</dbReference>
<protein>
    <submittedName>
        <fullName evidence="2">Sperm motility kinase 2B</fullName>
    </submittedName>
</protein>
<dbReference type="GO" id="GO:0004674">
    <property type="term" value="F:protein serine/threonine kinase activity"/>
    <property type="evidence" value="ECO:0007669"/>
    <property type="project" value="InterPro"/>
</dbReference>
<gene>
    <name evidence="2" type="ORF">EN45_102890</name>
</gene>
<dbReference type="EMBL" id="CM002800">
    <property type="protein sequence ID" value="KZN86092.1"/>
    <property type="molecule type" value="Genomic_DNA"/>
</dbReference>
<dbReference type="Gene3D" id="1.10.510.10">
    <property type="entry name" value="Transferase(Phosphotransferase) domain 1"/>
    <property type="match status" value="1"/>
</dbReference>
<dbReference type="PANTHER" id="PTHR13954">
    <property type="entry name" value="IRE1-RELATED"/>
    <property type="match status" value="1"/>
</dbReference>
<keyword evidence="2" id="KW-0418">Kinase</keyword>
<dbReference type="AlphaFoldDB" id="A0A161XUC8"/>
<evidence type="ECO:0000313" key="2">
    <source>
        <dbReference type="EMBL" id="KZN86092.1"/>
    </source>
</evidence>
<evidence type="ECO:0000259" key="1">
    <source>
        <dbReference type="PROSITE" id="PS50011"/>
    </source>
</evidence>
<dbReference type="Proteomes" id="UP000076449">
    <property type="component" value="Chromosome III"/>
</dbReference>
<accession>A0A161XUC8</accession>
<dbReference type="GO" id="GO:1990604">
    <property type="term" value="C:IRE1-TRAF2-ASK1 complex"/>
    <property type="evidence" value="ECO:0007669"/>
    <property type="project" value="TreeGrafter"/>
</dbReference>
<dbReference type="GO" id="GO:0070059">
    <property type="term" value="P:intrinsic apoptotic signaling pathway in response to endoplasmic reticulum stress"/>
    <property type="evidence" value="ECO:0007669"/>
    <property type="project" value="TreeGrafter"/>
</dbReference>
<dbReference type="PROSITE" id="PS50011">
    <property type="entry name" value="PROTEIN_KINASE_DOM"/>
    <property type="match status" value="1"/>
</dbReference>
<organism evidence="2">
    <name type="scientific">Penicillium chrysogenum</name>
    <name type="common">Penicillium notatum</name>
    <dbReference type="NCBI Taxonomy" id="5076"/>
    <lineage>
        <taxon>Eukaryota</taxon>
        <taxon>Fungi</taxon>
        <taxon>Dikarya</taxon>
        <taxon>Ascomycota</taxon>
        <taxon>Pezizomycotina</taxon>
        <taxon>Eurotiomycetes</taxon>
        <taxon>Eurotiomycetidae</taxon>
        <taxon>Eurotiales</taxon>
        <taxon>Aspergillaceae</taxon>
        <taxon>Penicillium</taxon>
        <taxon>Penicillium chrysogenum species complex</taxon>
    </lineage>
</organism>
<dbReference type="PhylomeDB" id="A0A161XUC8"/>
<dbReference type="InterPro" id="IPR000719">
    <property type="entry name" value="Prot_kinase_dom"/>
</dbReference>
<dbReference type="InterPro" id="IPR011009">
    <property type="entry name" value="Kinase-like_dom_sf"/>
</dbReference>
<dbReference type="GO" id="GO:0036498">
    <property type="term" value="P:IRE1-mediated unfolded protein response"/>
    <property type="evidence" value="ECO:0007669"/>
    <property type="project" value="TreeGrafter"/>
</dbReference>
<dbReference type="InterPro" id="IPR045133">
    <property type="entry name" value="IRE1/2-like"/>
</dbReference>
<name>A0A161XUC8_PENCH</name>
<proteinExistence type="predicted"/>